<evidence type="ECO:0000313" key="2">
    <source>
        <dbReference type="EMBL" id="JAD32323.1"/>
    </source>
</evidence>
<proteinExistence type="predicted"/>
<feature type="compositionally biased region" description="Basic residues" evidence="1">
    <location>
        <begin position="79"/>
        <end position="88"/>
    </location>
</feature>
<organism evidence="2">
    <name type="scientific">Arundo donax</name>
    <name type="common">Giant reed</name>
    <name type="synonym">Donax arundinaceus</name>
    <dbReference type="NCBI Taxonomy" id="35708"/>
    <lineage>
        <taxon>Eukaryota</taxon>
        <taxon>Viridiplantae</taxon>
        <taxon>Streptophyta</taxon>
        <taxon>Embryophyta</taxon>
        <taxon>Tracheophyta</taxon>
        <taxon>Spermatophyta</taxon>
        <taxon>Magnoliopsida</taxon>
        <taxon>Liliopsida</taxon>
        <taxon>Poales</taxon>
        <taxon>Poaceae</taxon>
        <taxon>PACMAD clade</taxon>
        <taxon>Arundinoideae</taxon>
        <taxon>Arundineae</taxon>
        <taxon>Arundo</taxon>
    </lineage>
</organism>
<accession>A0A0A8Z3Q4</accession>
<evidence type="ECO:0000256" key="1">
    <source>
        <dbReference type="SAM" id="MobiDB-lite"/>
    </source>
</evidence>
<sequence>MADHGCTRTSRGASAVGEGVDLDSCGQDAAEDGQQRDGGRVGVVPPHEPRHAAAHGPPVLGRVRGHGVQLRHPVAAGRAGRRQGRRRRAVPDEAPAARQQRCHRAAVQQRRRGARVRWRGRGRRGAAAAREGDCCHRSDEGGGGR</sequence>
<protein>
    <submittedName>
        <fullName evidence="2">Uncharacterized protein</fullName>
    </submittedName>
</protein>
<dbReference type="AlphaFoldDB" id="A0A0A8Z3Q4"/>
<reference evidence="2" key="1">
    <citation type="submission" date="2014-09" db="EMBL/GenBank/DDBJ databases">
        <authorList>
            <person name="Magalhaes I.L.F."/>
            <person name="Oliveira U."/>
            <person name="Santos F.R."/>
            <person name="Vidigal T.H.D.A."/>
            <person name="Brescovit A.D."/>
            <person name="Santos A.J."/>
        </authorList>
    </citation>
    <scope>NUCLEOTIDE SEQUENCE</scope>
    <source>
        <tissue evidence="2">Shoot tissue taken approximately 20 cm above the soil surface</tissue>
    </source>
</reference>
<name>A0A0A8Z3Q4_ARUDO</name>
<feature type="region of interest" description="Disordered" evidence="1">
    <location>
        <begin position="1"/>
        <end position="145"/>
    </location>
</feature>
<dbReference type="EMBL" id="GBRH01265572">
    <property type="protein sequence ID" value="JAD32323.1"/>
    <property type="molecule type" value="Transcribed_RNA"/>
</dbReference>
<feature type="compositionally biased region" description="Basic and acidic residues" evidence="1">
    <location>
        <begin position="130"/>
        <end position="145"/>
    </location>
</feature>
<feature type="compositionally biased region" description="Basic residues" evidence="1">
    <location>
        <begin position="100"/>
        <end position="124"/>
    </location>
</feature>
<reference evidence="2" key="2">
    <citation type="journal article" date="2015" name="Data Brief">
        <title>Shoot transcriptome of the giant reed, Arundo donax.</title>
        <authorList>
            <person name="Barrero R.A."/>
            <person name="Guerrero F.D."/>
            <person name="Moolhuijzen P."/>
            <person name="Goolsby J.A."/>
            <person name="Tidwell J."/>
            <person name="Bellgard S.E."/>
            <person name="Bellgard M.I."/>
        </authorList>
    </citation>
    <scope>NUCLEOTIDE SEQUENCE</scope>
    <source>
        <tissue evidence="2">Shoot tissue taken approximately 20 cm above the soil surface</tissue>
    </source>
</reference>